<dbReference type="PANTHER" id="PTHR11662:SF399">
    <property type="entry name" value="FI19708P1-RELATED"/>
    <property type="match status" value="1"/>
</dbReference>
<evidence type="ECO:0000256" key="1">
    <source>
        <dbReference type="ARBA" id="ARBA00004141"/>
    </source>
</evidence>
<dbReference type="PROSITE" id="PS50850">
    <property type="entry name" value="MFS"/>
    <property type="match status" value="1"/>
</dbReference>
<feature type="transmembrane region" description="Helical" evidence="6">
    <location>
        <begin position="105"/>
        <end position="128"/>
    </location>
</feature>
<evidence type="ECO:0000256" key="5">
    <source>
        <dbReference type="ARBA" id="ARBA00038514"/>
    </source>
</evidence>
<feature type="transmembrane region" description="Helical" evidence="6">
    <location>
        <begin position="79"/>
        <end position="99"/>
    </location>
</feature>
<dbReference type="CDD" id="cd17380">
    <property type="entry name" value="MFS_SLC17A9_like"/>
    <property type="match status" value="1"/>
</dbReference>
<reference evidence="8" key="1">
    <citation type="submission" date="2020-05" db="EMBL/GenBank/DDBJ databases">
        <title>Sulfur intermediates as new biogeochemical hubs in an aquatic model microbial ecosystem.</title>
        <authorList>
            <person name="Vigneron A."/>
        </authorList>
    </citation>
    <scope>NUCLEOTIDE SEQUENCE</scope>
    <source>
        <strain evidence="8">Bin.250</strain>
    </source>
</reference>
<name>A0A972VWQ5_9GAMM</name>
<dbReference type="FunFam" id="1.20.1250.20:FF:000423">
    <property type="entry name" value="Putative inorganic phosphate cotransporter-like Protein"/>
    <property type="match status" value="1"/>
</dbReference>
<feature type="transmembrane region" description="Helical" evidence="6">
    <location>
        <begin position="170"/>
        <end position="190"/>
    </location>
</feature>
<keyword evidence="4 6" id="KW-0472">Membrane</keyword>
<keyword evidence="2 6" id="KW-0812">Transmembrane</keyword>
<gene>
    <name evidence="8" type="ORF">HQ497_07000</name>
</gene>
<accession>A0A972VWQ5</accession>
<evidence type="ECO:0000256" key="3">
    <source>
        <dbReference type="ARBA" id="ARBA00022989"/>
    </source>
</evidence>
<sequence>MCMPTFNWPRRYNVVLLSTLAVFVCYIDRVNISVAIIPMAADLDWGMRTQGMVLSSFFVGYLLLQIVGGLLADRFGGKVVLGVGVLLWSLFTILTPPAASIGLGLLLATRILMGMGEAVTFPSIYSLYSRWVPITERSRAVGLANSGIPLGTIFALIVTPMIVQAWGWQWAFYLFGLVGVVWFVVWQVLVARSPEADQRMTEAEREFIKAGANSDPVEAGPPLREFLKSMPVWAIIVAHFCNNWSLYVLLSWLPTFINKGLGVDYASVGWVTMIPHVASFIFLNVAGSIADRLVRSGMDVGKVRKLMQTIGFGGISTALLIVGEVESVWLAITIMTIGNALGAFVVGGFVVNHMDIAPKYAGTLMGITNTAGTIPGIIGVFVSGLILELTGSWALVFQVTAGVTLFGLVFFLMFSSSKKLFD</sequence>
<dbReference type="InterPro" id="IPR036259">
    <property type="entry name" value="MFS_trans_sf"/>
</dbReference>
<feature type="transmembrane region" description="Helical" evidence="6">
    <location>
        <begin position="393"/>
        <end position="414"/>
    </location>
</feature>
<proteinExistence type="inferred from homology"/>
<feature type="transmembrane region" description="Helical" evidence="6">
    <location>
        <begin position="363"/>
        <end position="387"/>
    </location>
</feature>
<protein>
    <submittedName>
        <fullName evidence="8">ACS family MFS transporter</fullName>
    </submittedName>
</protein>
<comment type="caution">
    <text evidence="8">The sequence shown here is derived from an EMBL/GenBank/DDBJ whole genome shotgun (WGS) entry which is preliminary data.</text>
</comment>
<dbReference type="GO" id="GO:0015291">
    <property type="term" value="F:secondary active transmembrane transporter activity"/>
    <property type="evidence" value="ECO:0007669"/>
    <property type="project" value="UniProtKB-ARBA"/>
</dbReference>
<dbReference type="InterPro" id="IPR050382">
    <property type="entry name" value="MFS_Na/Anion_cotransporter"/>
</dbReference>
<dbReference type="Gene3D" id="1.20.1250.20">
    <property type="entry name" value="MFS general substrate transporter like domains"/>
    <property type="match status" value="2"/>
</dbReference>
<comment type="similarity">
    <text evidence="5">Belongs to the major facilitator superfamily. Phthalate permease family.</text>
</comment>
<evidence type="ECO:0000259" key="7">
    <source>
        <dbReference type="PROSITE" id="PS50850"/>
    </source>
</evidence>
<dbReference type="EMBL" id="JABMOJ010000261">
    <property type="protein sequence ID" value="NQV65093.1"/>
    <property type="molecule type" value="Genomic_DNA"/>
</dbReference>
<feature type="transmembrane region" description="Helical" evidence="6">
    <location>
        <begin position="140"/>
        <end position="158"/>
    </location>
</feature>
<feature type="transmembrane region" description="Helical" evidence="6">
    <location>
        <begin position="306"/>
        <end position="323"/>
    </location>
</feature>
<evidence type="ECO:0000313" key="8">
    <source>
        <dbReference type="EMBL" id="NQV65093.1"/>
    </source>
</evidence>
<dbReference type="InterPro" id="IPR011701">
    <property type="entry name" value="MFS"/>
</dbReference>
<evidence type="ECO:0000256" key="6">
    <source>
        <dbReference type="SAM" id="Phobius"/>
    </source>
</evidence>
<keyword evidence="3 6" id="KW-1133">Transmembrane helix</keyword>
<dbReference type="FunFam" id="1.20.1250.20:FF:000058">
    <property type="entry name" value="ascorbate transporter, chloroplastic isoform X1"/>
    <property type="match status" value="1"/>
</dbReference>
<organism evidence="8 9">
    <name type="scientific">SAR86 cluster bacterium</name>
    <dbReference type="NCBI Taxonomy" id="2030880"/>
    <lineage>
        <taxon>Bacteria</taxon>
        <taxon>Pseudomonadati</taxon>
        <taxon>Pseudomonadota</taxon>
        <taxon>Gammaproteobacteria</taxon>
        <taxon>SAR86 cluster</taxon>
    </lineage>
</organism>
<dbReference type="Proteomes" id="UP000754644">
    <property type="component" value="Unassembled WGS sequence"/>
</dbReference>
<dbReference type="AlphaFoldDB" id="A0A972VWQ5"/>
<evidence type="ECO:0000256" key="4">
    <source>
        <dbReference type="ARBA" id="ARBA00023136"/>
    </source>
</evidence>
<feature type="transmembrane region" description="Helical" evidence="6">
    <location>
        <begin position="53"/>
        <end position="72"/>
    </location>
</feature>
<evidence type="ECO:0000256" key="2">
    <source>
        <dbReference type="ARBA" id="ARBA00022692"/>
    </source>
</evidence>
<feature type="transmembrane region" description="Helical" evidence="6">
    <location>
        <begin position="232"/>
        <end position="253"/>
    </location>
</feature>
<evidence type="ECO:0000313" key="9">
    <source>
        <dbReference type="Proteomes" id="UP000754644"/>
    </source>
</evidence>
<dbReference type="PANTHER" id="PTHR11662">
    <property type="entry name" value="SOLUTE CARRIER FAMILY 17"/>
    <property type="match status" value="1"/>
</dbReference>
<dbReference type="InterPro" id="IPR020846">
    <property type="entry name" value="MFS_dom"/>
</dbReference>
<dbReference type="GO" id="GO:0016020">
    <property type="term" value="C:membrane"/>
    <property type="evidence" value="ECO:0007669"/>
    <property type="project" value="UniProtKB-SubCell"/>
</dbReference>
<feature type="domain" description="Major facilitator superfamily (MFS) profile" evidence="7">
    <location>
        <begin position="14"/>
        <end position="419"/>
    </location>
</feature>
<dbReference type="Pfam" id="PF07690">
    <property type="entry name" value="MFS_1"/>
    <property type="match status" value="1"/>
</dbReference>
<feature type="transmembrane region" description="Helical" evidence="6">
    <location>
        <begin position="329"/>
        <end position="351"/>
    </location>
</feature>
<feature type="transmembrane region" description="Helical" evidence="6">
    <location>
        <begin position="273"/>
        <end position="294"/>
    </location>
</feature>
<dbReference type="SUPFAM" id="SSF103473">
    <property type="entry name" value="MFS general substrate transporter"/>
    <property type="match status" value="1"/>
</dbReference>
<dbReference type="InterPro" id="IPR044777">
    <property type="entry name" value="SLC17A9-like"/>
</dbReference>
<comment type="subcellular location">
    <subcellularLocation>
        <location evidence="1">Membrane</location>
        <topology evidence="1">Multi-pass membrane protein</topology>
    </subcellularLocation>
</comment>